<sequence length="410" mass="44162">MTDWRAVRRLVPEVLGALVRRYGHFDACEDAVQEALVAAAAQWPVQGWPENPRGWLVTVASRRLADQLRSDIARRRREEADALRTPPPADGEVHPDLDARGPTGDDTLTLLFLCCHPALTPPSQVALTLRAVGGLSTAEIARAFLVPEATMAQRISRAKQRIKAAGAGFELPPPAEQAERLGVVLHVVYLVFNEGYTATSGTRLVRAELTDEAIRLARELHRLVPGAGEVAGLLALMLLTDARRPARTAPDGSLVPLSDQDRTLWDAAAIAEGVALVTDTLSRGPLGSYQLEAAISAVHDEAPTAEATDWPQILALYTLLQRVAPNPTVTLNQAVAVAMVQGPTAGLAVLDTLSTDERISASHHLVSVRAHLLEMAGDHDVARAGYQEAARRTTSEPERRHLLTRAARLG</sequence>
<dbReference type="EMBL" id="JAKXMK010000028">
    <property type="protein sequence ID" value="MCH6169766.1"/>
    <property type="molecule type" value="Genomic_DNA"/>
</dbReference>
<evidence type="ECO:0000256" key="2">
    <source>
        <dbReference type="ARBA" id="ARBA00023015"/>
    </source>
</evidence>
<keyword evidence="3" id="KW-0731">Sigma factor</keyword>
<feature type="domain" description="RNA polymerase sigma factor 70 region 4 type 2" evidence="7">
    <location>
        <begin position="111"/>
        <end position="162"/>
    </location>
</feature>
<keyword evidence="4" id="KW-0804">Transcription</keyword>
<dbReference type="Gene3D" id="1.10.10.10">
    <property type="entry name" value="Winged helix-like DNA-binding domain superfamily/Winged helix DNA-binding domain"/>
    <property type="match status" value="1"/>
</dbReference>
<dbReference type="InterPro" id="IPR036388">
    <property type="entry name" value="WH-like_DNA-bd_sf"/>
</dbReference>
<dbReference type="Pfam" id="PF20239">
    <property type="entry name" value="DUF6596"/>
    <property type="match status" value="1"/>
</dbReference>
<comment type="caution">
    <text evidence="9">The sequence shown here is derived from an EMBL/GenBank/DDBJ whole genome shotgun (WGS) entry which is preliminary data.</text>
</comment>
<organism evidence="9 10">
    <name type="scientific">Pseudonocardia alaniniphila</name>
    <dbReference type="NCBI Taxonomy" id="75291"/>
    <lineage>
        <taxon>Bacteria</taxon>
        <taxon>Bacillati</taxon>
        <taxon>Actinomycetota</taxon>
        <taxon>Actinomycetes</taxon>
        <taxon>Pseudonocardiales</taxon>
        <taxon>Pseudonocardiaceae</taxon>
        <taxon>Pseudonocardia</taxon>
    </lineage>
</organism>
<accession>A0ABS9TML6</accession>
<evidence type="ECO:0000259" key="8">
    <source>
        <dbReference type="Pfam" id="PF20239"/>
    </source>
</evidence>
<dbReference type="PANTHER" id="PTHR47756">
    <property type="entry name" value="BLL6612 PROTEIN-RELATED"/>
    <property type="match status" value="1"/>
</dbReference>
<feature type="domain" description="DUF6596" evidence="8">
    <location>
        <begin position="180"/>
        <end position="279"/>
    </location>
</feature>
<feature type="region of interest" description="Disordered" evidence="5">
    <location>
        <begin position="76"/>
        <end position="97"/>
    </location>
</feature>
<proteinExistence type="inferred from homology"/>
<dbReference type="InterPro" id="IPR013249">
    <property type="entry name" value="RNA_pol_sigma70_r4_t2"/>
</dbReference>
<gene>
    <name evidence="9" type="ORF">MMF94_29040</name>
</gene>
<keyword evidence="2" id="KW-0805">Transcription regulation</keyword>
<reference evidence="9 10" key="1">
    <citation type="submission" date="2022-03" db="EMBL/GenBank/DDBJ databases">
        <title>Pseudonocardia alaer sp. nov., a novel actinomycete isolated from reed forest soil.</title>
        <authorList>
            <person name="Wang L."/>
        </authorList>
    </citation>
    <scope>NUCLEOTIDE SEQUENCE [LARGE SCALE GENOMIC DNA]</scope>
    <source>
        <strain evidence="9 10">Y-16303</strain>
    </source>
</reference>
<dbReference type="InterPro" id="IPR013325">
    <property type="entry name" value="RNA_pol_sigma_r2"/>
</dbReference>
<dbReference type="Proteomes" id="UP001299970">
    <property type="component" value="Unassembled WGS sequence"/>
</dbReference>
<evidence type="ECO:0000313" key="9">
    <source>
        <dbReference type="EMBL" id="MCH6169766.1"/>
    </source>
</evidence>
<dbReference type="SUPFAM" id="SSF88946">
    <property type="entry name" value="Sigma2 domain of RNA polymerase sigma factors"/>
    <property type="match status" value="1"/>
</dbReference>
<comment type="similarity">
    <text evidence="1">Belongs to the sigma-70 factor family. ECF subfamily.</text>
</comment>
<dbReference type="PANTHER" id="PTHR47756:SF2">
    <property type="entry name" value="BLL6612 PROTEIN"/>
    <property type="match status" value="1"/>
</dbReference>
<evidence type="ECO:0000256" key="5">
    <source>
        <dbReference type="SAM" id="MobiDB-lite"/>
    </source>
</evidence>
<dbReference type="Gene3D" id="1.10.1740.10">
    <property type="match status" value="1"/>
</dbReference>
<evidence type="ECO:0000256" key="3">
    <source>
        <dbReference type="ARBA" id="ARBA00023082"/>
    </source>
</evidence>
<feature type="domain" description="RNA polymerase sigma-70 region 2" evidence="6">
    <location>
        <begin position="7"/>
        <end position="70"/>
    </location>
</feature>
<dbReference type="Pfam" id="PF08281">
    <property type="entry name" value="Sigma70_r4_2"/>
    <property type="match status" value="1"/>
</dbReference>
<dbReference type="InterPro" id="IPR007627">
    <property type="entry name" value="RNA_pol_sigma70_r2"/>
</dbReference>
<keyword evidence="10" id="KW-1185">Reference proteome</keyword>
<name>A0ABS9TML6_9PSEU</name>
<dbReference type="InterPro" id="IPR013324">
    <property type="entry name" value="RNA_pol_sigma_r3/r4-like"/>
</dbReference>
<evidence type="ECO:0000256" key="1">
    <source>
        <dbReference type="ARBA" id="ARBA00010641"/>
    </source>
</evidence>
<dbReference type="InterPro" id="IPR046531">
    <property type="entry name" value="DUF6596"/>
</dbReference>
<protein>
    <submittedName>
        <fullName evidence="9">RNA polymerase sigma factor</fullName>
    </submittedName>
</protein>
<evidence type="ECO:0000259" key="6">
    <source>
        <dbReference type="Pfam" id="PF04542"/>
    </source>
</evidence>
<evidence type="ECO:0000313" key="10">
    <source>
        <dbReference type="Proteomes" id="UP001299970"/>
    </source>
</evidence>
<dbReference type="RefSeq" id="WP_241040410.1">
    <property type="nucleotide sequence ID" value="NZ_BAAAJF010000014.1"/>
</dbReference>
<dbReference type="SUPFAM" id="SSF88659">
    <property type="entry name" value="Sigma3 and sigma4 domains of RNA polymerase sigma factors"/>
    <property type="match status" value="1"/>
</dbReference>
<dbReference type="Pfam" id="PF04542">
    <property type="entry name" value="Sigma70_r2"/>
    <property type="match status" value="1"/>
</dbReference>
<evidence type="ECO:0000259" key="7">
    <source>
        <dbReference type="Pfam" id="PF08281"/>
    </source>
</evidence>
<evidence type="ECO:0000256" key="4">
    <source>
        <dbReference type="ARBA" id="ARBA00023163"/>
    </source>
</evidence>